<evidence type="ECO:0000313" key="3">
    <source>
        <dbReference type="Proteomes" id="UP000318297"/>
    </source>
</evidence>
<dbReference type="AlphaFoldDB" id="A0A561EC28"/>
<organism evidence="2 3">
    <name type="scientific">Rudaeicoccus suwonensis</name>
    <dbReference type="NCBI Taxonomy" id="657409"/>
    <lineage>
        <taxon>Bacteria</taxon>
        <taxon>Bacillati</taxon>
        <taxon>Actinomycetota</taxon>
        <taxon>Actinomycetes</taxon>
        <taxon>Micrococcales</taxon>
        <taxon>Dermacoccaceae</taxon>
        <taxon>Rudaeicoccus</taxon>
    </lineage>
</organism>
<keyword evidence="1" id="KW-1133">Transmembrane helix</keyword>
<keyword evidence="1" id="KW-0812">Transmembrane</keyword>
<dbReference type="Pfam" id="PF10825">
    <property type="entry name" value="DUF2752"/>
    <property type="match status" value="1"/>
</dbReference>
<feature type="transmembrane region" description="Helical" evidence="1">
    <location>
        <begin position="79"/>
        <end position="101"/>
    </location>
</feature>
<evidence type="ECO:0000256" key="1">
    <source>
        <dbReference type="SAM" id="Phobius"/>
    </source>
</evidence>
<dbReference type="Proteomes" id="UP000318297">
    <property type="component" value="Unassembled WGS sequence"/>
</dbReference>
<feature type="transmembrane region" description="Helical" evidence="1">
    <location>
        <begin position="25"/>
        <end position="41"/>
    </location>
</feature>
<dbReference type="OrthoDB" id="5966662at2"/>
<dbReference type="RefSeq" id="WP_145227565.1">
    <property type="nucleotide sequence ID" value="NZ_VIVQ01000001.1"/>
</dbReference>
<keyword evidence="3" id="KW-1185">Reference proteome</keyword>
<accession>A0A561EC28</accession>
<protein>
    <submittedName>
        <fullName evidence="2">Uncharacterized protein DUF2752</fullName>
    </submittedName>
</protein>
<dbReference type="EMBL" id="VIVQ01000001">
    <property type="protein sequence ID" value="TWE13159.1"/>
    <property type="molecule type" value="Genomic_DNA"/>
</dbReference>
<comment type="caution">
    <text evidence="2">The sequence shown here is derived from an EMBL/GenBank/DDBJ whole genome shotgun (WGS) entry which is preliminary data.</text>
</comment>
<proteinExistence type="predicted"/>
<feature type="transmembrane region" description="Helical" evidence="1">
    <location>
        <begin position="122"/>
        <end position="140"/>
    </location>
</feature>
<sequence>MTTTDPLLRAPLDVRSRYHLTKRPLGLVVGGAAAMTLLHFYDPHRSGSYGYCPFLWLTGKPCPFCGGLRAMNDVTHGHVSAALTSNAAAVVILILGTGLLGRWTARRWRGDASAEIFPKSRTFAVICIAALAVFTVYRWTPWGAWLYNN</sequence>
<evidence type="ECO:0000313" key="2">
    <source>
        <dbReference type="EMBL" id="TWE13159.1"/>
    </source>
</evidence>
<keyword evidence="1" id="KW-0472">Membrane</keyword>
<name>A0A561EC28_9MICO</name>
<dbReference type="InterPro" id="IPR021215">
    <property type="entry name" value="DUF2752"/>
</dbReference>
<reference evidence="2 3" key="1">
    <citation type="submission" date="2019-06" db="EMBL/GenBank/DDBJ databases">
        <title>Sequencing the genomes of 1000 actinobacteria strains.</title>
        <authorList>
            <person name="Klenk H.-P."/>
        </authorList>
    </citation>
    <scope>NUCLEOTIDE SEQUENCE [LARGE SCALE GENOMIC DNA]</scope>
    <source>
        <strain evidence="2 3">DSM 19560</strain>
    </source>
</reference>
<gene>
    <name evidence="2" type="ORF">BKA23_1988</name>
</gene>